<dbReference type="GO" id="GO:0016020">
    <property type="term" value="C:membrane"/>
    <property type="evidence" value="ECO:0007669"/>
    <property type="project" value="InterPro"/>
</dbReference>
<dbReference type="PANTHER" id="PTHR33219">
    <property type="entry name" value="YLMG HOMOLOG PROTEIN 2, CHLOROPLASTIC"/>
    <property type="match status" value="1"/>
</dbReference>
<protein>
    <recommendedName>
        <fullName evidence="2">YGGT family protein</fullName>
    </recommendedName>
</protein>
<dbReference type="PANTHER" id="PTHR33219:SF10">
    <property type="entry name" value="OS07G0185300 PROTEIN"/>
    <property type="match status" value="1"/>
</dbReference>
<dbReference type="AlphaFoldDB" id="A0A7S0ZGD7"/>
<proteinExistence type="predicted"/>
<name>A0A7S0ZGD7_9RHOD</name>
<organism evidence="1">
    <name type="scientific">Timspurckia oligopyrenoides</name>
    <dbReference type="NCBI Taxonomy" id="708627"/>
    <lineage>
        <taxon>Eukaryota</taxon>
        <taxon>Rhodophyta</taxon>
        <taxon>Bangiophyceae</taxon>
        <taxon>Porphyridiales</taxon>
        <taxon>Porphyridiaceae</taxon>
        <taxon>Timspurckia</taxon>
    </lineage>
</organism>
<dbReference type="EMBL" id="HBFP01007437">
    <property type="protein sequence ID" value="CAD8820953.1"/>
    <property type="molecule type" value="Transcribed_RNA"/>
</dbReference>
<sequence length="143" mass="15666">MNRNLGCGDSKSRICRIDRSIDLRGGRDSSKLFYAAVIPGDSVTETVFVGGLSRFFDLYSNLLVGRVLLTWFPNLRFARPLQPLYAICDPLLGVVRNAVPTVMGVDLSPVVALLILETLTGASQVLGAEIPKDNHNLNLDHKK</sequence>
<dbReference type="Pfam" id="PF02325">
    <property type="entry name" value="CCB3_YggT"/>
    <property type="match status" value="1"/>
</dbReference>
<accession>A0A7S0ZGD7</accession>
<dbReference type="InterPro" id="IPR003425">
    <property type="entry name" value="CCB3/YggT"/>
</dbReference>
<evidence type="ECO:0000313" key="1">
    <source>
        <dbReference type="EMBL" id="CAD8820953.1"/>
    </source>
</evidence>
<evidence type="ECO:0008006" key="2">
    <source>
        <dbReference type="Google" id="ProtNLM"/>
    </source>
</evidence>
<dbReference type="GO" id="GO:0010020">
    <property type="term" value="P:chloroplast fission"/>
    <property type="evidence" value="ECO:0007669"/>
    <property type="project" value="TreeGrafter"/>
</dbReference>
<reference evidence="1" key="1">
    <citation type="submission" date="2021-01" db="EMBL/GenBank/DDBJ databases">
        <authorList>
            <person name="Corre E."/>
            <person name="Pelletier E."/>
            <person name="Niang G."/>
            <person name="Scheremetjew M."/>
            <person name="Finn R."/>
            <person name="Kale V."/>
            <person name="Holt S."/>
            <person name="Cochrane G."/>
            <person name="Meng A."/>
            <person name="Brown T."/>
            <person name="Cohen L."/>
        </authorList>
    </citation>
    <scope>NUCLEOTIDE SEQUENCE</scope>
    <source>
        <strain evidence="1">CCMP3278</strain>
    </source>
</reference>
<gene>
    <name evidence="1" type="ORF">TOLI1172_LOCUS5347</name>
</gene>